<proteinExistence type="predicted"/>
<protein>
    <submittedName>
        <fullName evidence="1">Major tail protein</fullName>
    </submittedName>
</protein>
<dbReference type="EMBL" id="BK015287">
    <property type="protein sequence ID" value="DAD99524.1"/>
    <property type="molecule type" value="Genomic_DNA"/>
</dbReference>
<name>A0A8S5NYQ5_9CAUD</name>
<sequence>MKFTRIPESAFKELVLNAGYLATTFDPTSGTAPEESALLGATTGGINFTAVPSFTDFGEDIDNCPKNMKEMKQIESWEVKCSGTYVSASAENAKSMLGAADVTTTSKVSKITPRNDLKDSDFTDLWLLCDYSDKHGTTNGGFCAIHMLNTLSTGGFSLQTGDKEKGQMSFEYTAHYSIAAQDTVPCEVYIKAGEDEA</sequence>
<reference evidence="1" key="1">
    <citation type="journal article" date="2021" name="Proc. Natl. Acad. Sci. U.S.A.">
        <title>A Catalog of Tens of Thousands of Viruses from Human Metagenomes Reveals Hidden Associations with Chronic Diseases.</title>
        <authorList>
            <person name="Tisza M.J."/>
            <person name="Buck C.B."/>
        </authorList>
    </citation>
    <scope>NUCLEOTIDE SEQUENCE</scope>
    <source>
        <strain evidence="1">CtckI12</strain>
    </source>
</reference>
<organism evidence="1">
    <name type="scientific">Siphoviridae sp. ctckI12</name>
    <dbReference type="NCBI Taxonomy" id="2825574"/>
    <lineage>
        <taxon>Viruses</taxon>
        <taxon>Duplodnaviria</taxon>
        <taxon>Heunggongvirae</taxon>
        <taxon>Uroviricota</taxon>
        <taxon>Caudoviricetes</taxon>
    </lineage>
</organism>
<accession>A0A8S5NYQ5</accession>
<evidence type="ECO:0000313" key="1">
    <source>
        <dbReference type="EMBL" id="DAD99524.1"/>
    </source>
</evidence>